<feature type="signal peptide" evidence="6">
    <location>
        <begin position="1"/>
        <end position="18"/>
    </location>
</feature>
<dbReference type="EMBL" id="JAGEMK010000008">
    <property type="protein sequence ID" value="MBO1752849.1"/>
    <property type="molecule type" value="Genomic_DNA"/>
</dbReference>
<accession>A0A939LRN8</accession>
<feature type="chain" id="PRO_5038446406" evidence="6">
    <location>
        <begin position="19"/>
        <end position="328"/>
    </location>
</feature>
<sequence>MRARPAATAALVGVLALAACGTTEQAPSDATTPDGEAGTADTSVTVTDARGVEVTLDAPAERVAVTEWNVAEYLVSLGVEPVGVADVTGFETWDTTVELPEDVADIGGRGEPSIDTLAALDLDVLFVTGSLVEGAVEQIEETIPVVVVPGGDAADPVGSMFDNVDLVAEVTGTQDAAQTLQAEYDDAVEAARAELGDVSDVPVAFADGYDTGEAVTVRPFTSGSLIGGVLGDLGFTDAWAELPDLEADPAYGLAQVDVEGLTQLPEDTRFWYMANGDDDVFATALAENSIWTSLPFTADAVRFPDGIWGFGGPESMIRTIDAAVDAIG</sequence>
<dbReference type="GO" id="GO:0030288">
    <property type="term" value="C:outer membrane-bounded periplasmic space"/>
    <property type="evidence" value="ECO:0007669"/>
    <property type="project" value="TreeGrafter"/>
</dbReference>
<dbReference type="InterPro" id="IPR051313">
    <property type="entry name" value="Bact_iron-sidero_bind"/>
</dbReference>
<dbReference type="AlphaFoldDB" id="A0A939LRN8"/>
<dbReference type="Gene3D" id="3.40.50.1980">
    <property type="entry name" value="Nitrogenase molybdenum iron protein domain"/>
    <property type="match status" value="2"/>
</dbReference>
<evidence type="ECO:0000259" key="7">
    <source>
        <dbReference type="PROSITE" id="PS50983"/>
    </source>
</evidence>
<evidence type="ECO:0000256" key="6">
    <source>
        <dbReference type="SAM" id="SignalP"/>
    </source>
</evidence>
<keyword evidence="4 6" id="KW-0732">Signal</keyword>
<gene>
    <name evidence="8" type="ORF">J4G33_13630</name>
</gene>
<keyword evidence="3" id="KW-0813">Transport</keyword>
<dbReference type="RefSeq" id="WP_208056541.1">
    <property type="nucleotide sequence ID" value="NZ_JAGEMK010000008.1"/>
</dbReference>
<comment type="caution">
    <text evidence="8">The sequence shown here is derived from an EMBL/GenBank/DDBJ whole genome shotgun (WGS) entry which is preliminary data.</text>
</comment>
<dbReference type="CDD" id="cd01146">
    <property type="entry name" value="FhuD"/>
    <property type="match status" value="1"/>
</dbReference>
<reference evidence="8" key="1">
    <citation type="submission" date="2021-03" db="EMBL/GenBank/DDBJ databases">
        <title>Actinotalea soli sp. nov., isolated from soil.</title>
        <authorList>
            <person name="Ping W."/>
            <person name="Zhang J."/>
        </authorList>
    </citation>
    <scope>NUCLEOTIDE SEQUENCE</scope>
    <source>
        <strain evidence="8">BY-33</strain>
    </source>
</reference>
<evidence type="ECO:0000256" key="4">
    <source>
        <dbReference type="ARBA" id="ARBA00022729"/>
    </source>
</evidence>
<comment type="subcellular location">
    <subcellularLocation>
        <location evidence="1">Cell envelope</location>
    </subcellularLocation>
</comment>
<keyword evidence="9" id="KW-1185">Reference proteome</keyword>
<dbReference type="Pfam" id="PF01497">
    <property type="entry name" value="Peripla_BP_2"/>
    <property type="match status" value="1"/>
</dbReference>
<comment type="similarity">
    <text evidence="2">Belongs to the bacterial solute-binding protein 8 family.</text>
</comment>
<evidence type="ECO:0000256" key="3">
    <source>
        <dbReference type="ARBA" id="ARBA00022448"/>
    </source>
</evidence>
<feature type="region of interest" description="Disordered" evidence="5">
    <location>
        <begin position="23"/>
        <end position="44"/>
    </location>
</feature>
<dbReference type="PROSITE" id="PS50983">
    <property type="entry name" value="FE_B12_PBP"/>
    <property type="match status" value="1"/>
</dbReference>
<dbReference type="GO" id="GO:1901678">
    <property type="term" value="P:iron coordination entity transport"/>
    <property type="evidence" value="ECO:0007669"/>
    <property type="project" value="UniProtKB-ARBA"/>
</dbReference>
<evidence type="ECO:0000256" key="5">
    <source>
        <dbReference type="SAM" id="MobiDB-lite"/>
    </source>
</evidence>
<evidence type="ECO:0000313" key="9">
    <source>
        <dbReference type="Proteomes" id="UP000664209"/>
    </source>
</evidence>
<dbReference type="PANTHER" id="PTHR30532:SF1">
    <property type="entry name" value="IRON(3+)-HYDROXAMATE-BINDING PROTEIN FHUD"/>
    <property type="match status" value="1"/>
</dbReference>
<organism evidence="8 9">
    <name type="scientific">Actinotalea soli</name>
    <dbReference type="NCBI Taxonomy" id="2819234"/>
    <lineage>
        <taxon>Bacteria</taxon>
        <taxon>Bacillati</taxon>
        <taxon>Actinomycetota</taxon>
        <taxon>Actinomycetes</taxon>
        <taxon>Micrococcales</taxon>
        <taxon>Cellulomonadaceae</taxon>
        <taxon>Actinotalea</taxon>
    </lineage>
</organism>
<evidence type="ECO:0000256" key="2">
    <source>
        <dbReference type="ARBA" id="ARBA00008814"/>
    </source>
</evidence>
<name>A0A939LRN8_9CELL</name>
<dbReference type="PROSITE" id="PS51257">
    <property type="entry name" value="PROKAR_LIPOPROTEIN"/>
    <property type="match status" value="1"/>
</dbReference>
<evidence type="ECO:0000256" key="1">
    <source>
        <dbReference type="ARBA" id="ARBA00004196"/>
    </source>
</evidence>
<dbReference type="SUPFAM" id="SSF53807">
    <property type="entry name" value="Helical backbone' metal receptor"/>
    <property type="match status" value="1"/>
</dbReference>
<dbReference type="InterPro" id="IPR002491">
    <property type="entry name" value="ABC_transptr_periplasmic_BD"/>
</dbReference>
<evidence type="ECO:0000313" key="8">
    <source>
        <dbReference type="EMBL" id="MBO1752849.1"/>
    </source>
</evidence>
<dbReference type="Proteomes" id="UP000664209">
    <property type="component" value="Unassembled WGS sequence"/>
</dbReference>
<feature type="domain" description="Fe/B12 periplasmic-binding" evidence="7">
    <location>
        <begin position="62"/>
        <end position="328"/>
    </location>
</feature>
<protein>
    <submittedName>
        <fullName evidence="8">Iron-siderophore ABC transporter substrate-binding protein</fullName>
    </submittedName>
</protein>
<proteinExistence type="inferred from homology"/>
<dbReference type="PANTHER" id="PTHR30532">
    <property type="entry name" value="IRON III DICITRATE-BINDING PERIPLASMIC PROTEIN"/>
    <property type="match status" value="1"/>
</dbReference>